<organism evidence="2 3">
    <name type="scientific">Trifolium medium</name>
    <dbReference type="NCBI Taxonomy" id="97028"/>
    <lineage>
        <taxon>Eukaryota</taxon>
        <taxon>Viridiplantae</taxon>
        <taxon>Streptophyta</taxon>
        <taxon>Embryophyta</taxon>
        <taxon>Tracheophyta</taxon>
        <taxon>Spermatophyta</taxon>
        <taxon>Magnoliopsida</taxon>
        <taxon>eudicotyledons</taxon>
        <taxon>Gunneridae</taxon>
        <taxon>Pentapetalae</taxon>
        <taxon>rosids</taxon>
        <taxon>fabids</taxon>
        <taxon>Fabales</taxon>
        <taxon>Fabaceae</taxon>
        <taxon>Papilionoideae</taxon>
        <taxon>50 kb inversion clade</taxon>
        <taxon>NPAAA clade</taxon>
        <taxon>Hologalegina</taxon>
        <taxon>IRL clade</taxon>
        <taxon>Trifolieae</taxon>
        <taxon>Trifolium</taxon>
    </lineage>
</organism>
<feature type="region of interest" description="Disordered" evidence="1">
    <location>
        <begin position="1"/>
        <end position="28"/>
    </location>
</feature>
<accession>A0A392PSF7</accession>
<comment type="caution">
    <text evidence="2">The sequence shown here is derived from an EMBL/GenBank/DDBJ whole genome shotgun (WGS) entry which is preliminary data.</text>
</comment>
<name>A0A392PSF7_9FABA</name>
<proteinExistence type="predicted"/>
<evidence type="ECO:0000313" key="2">
    <source>
        <dbReference type="EMBL" id="MCI15033.1"/>
    </source>
</evidence>
<protein>
    <submittedName>
        <fullName evidence="2">Uncharacterized protein</fullName>
    </submittedName>
</protein>
<keyword evidence="3" id="KW-1185">Reference proteome</keyword>
<evidence type="ECO:0000256" key="1">
    <source>
        <dbReference type="SAM" id="MobiDB-lite"/>
    </source>
</evidence>
<dbReference type="Proteomes" id="UP000265520">
    <property type="component" value="Unassembled WGS sequence"/>
</dbReference>
<feature type="non-terminal residue" evidence="2">
    <location>
        <position position="1"/>
    </location>
</feature>
<evidence type="ECO:0000313" key="3">
    <source>
        <dbReference type="Proteomes" id="UP000265520"/>
    </source>
</evidence>
<dbReference type="EMBL" id="LXQA010094750">
    <property type="protein sequence ID" value="MCI15033.1"/>
    <property type="molecule type" value="Genomic_DNA"/>
</dbReference>
<sequence length="51" mass="5342">TGTAELKSTDALPLAPTSSSKRKSVASNPVTILDDAVAKRTRRSFRGSAKP</sequence>
<reference evidence="2 3" key="1">
    <citation type="journal article" date="2018" name="Front. Plant Sci.">
        <title>Red Clover (Trifolium pratense) and Zigzag Clover (T. medium) - A Picture of Genomic Similarities and Differences.</title>
        <authorList>
            <person name="Dluhosova J."/>
            <person name="Istvanek J."/>
            <person name="Nedelnik J."/>
            <person name="Repkova J."/>
        </authorList>
    </citation>
    <scope>NUCLEOTIDE SEQUENCE [LARGE SCALE GENOMIC DNA]</scope>
    <source>
        <strain evidence="3">cv. 10/8</strain>
        <tissue evidence="2">Leaf</tissue>
    </source>
</reference>
<dbReference type="AlphaFoldDB" id="A0A392PSF7"/>